<feature type="signal peptide" evidence="1">
    <location>
        <begin position="1"/>
        <end position="24"/>
    </location>
</feature>
<dbReference type="AlphaFoldDB" id="B0SZ41"/>
<dbReference type="HOGENOM" id="CLU_2599593_0_0_5"/>
<sequence length="83" mass="8578" precursor="true">MIGRTTVLAVVGLGAMLAGCASSAAPDKTSYSLGRGVVSYDELRRASDKCVADDGKIEAKQDGGDPAQLSNYTCVISKGKQRP</sequence>
<organism evidence="2">
    <name type="scientific">Caulobacter sp. (strain K31)</name>
    <dbReference type="NCBI Taxonomy" id="366602"/>
    <lineage>
        <taxon>Bacteria</taxon>
        <taxon>Pseudomonadati</taxon>
        <taxon>Pseudomonadota</taxon>
        <taxon>Alphaproteobacteria</taxon>
        <taxon>Caulobacterales</taxon>
        <taxon>Caulobacteraceae</taxon>
        <taxon>Caulobacter</taxon>
    </lineage>
</organism>
<dbReference type="EMBL" id="CP000927">
    <property type="protein sequence ID" value="ABZ71952.1"/>
    <property type="molecule type" value="Genomic_DNA"/>
</dbReference>
<protein>
    <recommendedName>
        <fullName evidence="3">Lipoprotein</fullName>
    </recommendedName>
</protein>
<evidence type="ECO:0000313" key="2">
    <source>
        <dbReference type="EMBL" id="ABZ71952.1"/>
    </source>
</evidence>
<evidence type="ECO:0000256" key="1">
    <source>
        <dbReference type="SAM" id="SignalP"/>
    </source>
</evidence>
<gene>
    <name evidence="2" type="ordered locus">Caul_2825</name>
</gene>
<dbReference type="KEGG" id="cak:Caul_2825"/>
<reference evidence="2" key="1">
    <citation type="submission" date="2008-01" db="EMBL/GenBank/DDBJ databases">
        <title>Complete sequence of chromosome of Caulobacter sp. K31.</title>
        <authorList>
            <consortium name="US DOE Joint Genome Institute"/>
            <person name="Copeland A."/>
            <person name="Lucas S."/>
            <person name="Lapidus A."/>
            <person name="Barry K."/>
            <person name="Glavina del Rio T."/>
            <person name="Dalin E."/>
            <person name="Tice H."/>
            <person name="Pitluck S."/>
            <person name="Bruce D."/>
            <person name="Goodwin L."/>
            <person name="Thompson L.S."/>
            <person name="Brettin T."/>
            <person name="Detter J.C."/>
            <person name="Han C."/>
            <person name="Schmutz J."/>
            <person name="Larimer F."/>
            <person name="Land M."/>
            <person name="Hauser L."/>
            <person name="Kyrpides N."/>
            <person name="Kim E."/>
            <person name="Stephens C."/>
            <person name="Richardson P."/>
        </authorList>
    </citation>
    <scope>NUCLEOTIDE SEQUENCE [LARGE SCALE GENOMIC DNA]</scope>
    <source>
        <strain evidence="2">K31</strain>
    </source>
</reference>
<evidence type="ECO:0008006" key="3">
    <source>
        <dbReference type="Google" id="ProtNLM"/>
    </source>
</evidence>
<accession>B0SZ41</accession>
<proteinExistence type="predicted"/>
<name>B0SZ41_CAUSK</name>
<keyword evidence="1" id="KW-0732">Signal</keyword>
<dbReference type="PROSITE" id="PS51257">
    <property type="entry name" value="PROKAR_LIPOPROTEIN"/>
    <property type="match status" value="1"/>
</dbReference>
<feature type="chain" id="PRO_5002755770" description="Lipoprotein" evidence="1">
    <location>
        <begin position="25"/>
        <end position="83"/>
    </location>
</feature>
<dbReference type="STRING" id="366602.Caul_2825"/>